<dbReference type="STRING" id="56780.SYN_01861"/>
<dbReference type="InterPro" id="IPR007973">
    <property type="entry name" value="Pilus_assembly_TraE"/>
</dbReference>
<gene>
    <name evidence="2" type="ORF">SYN_01861</name>
</gene>
<dbReference type="EMBL" id="CP000252">
    <property type="protein sequence ID" value="ABC77553.1"/>
    <property type="molecule type" value="Genomic_DNA"/>
</dbReference>
<protein>
    <submittedName>
        <fullName evidence="2">Hypothetical sex pilus assembly and synthesis protein</fullName>
    </submittedName>
</protein>
<dbReference type="AlphaFoldDB" id="Q2LTZ4"/>
<keyword evidence="1" id="KW-1133">Transmembrane helix</keyword>
<keyword evidence="3" id="KW-1185">Reference proteome</keyword>
<dbReference type="OrthoDB" id="5417723at2"/>
<dbReference type="HOGENOM" id="CLU_121861_0_0_7"/>
<dbReference type="eggNOG" id="ENOG5032VCU">
    <property type="taxonomic scope" value="Bacteria"/>
</dbReference>
<keyword evidence="1" id="KW-0472">Membrane</keyword>
<proteinExistence type="predicted"/>
<organism evidence="2 3">
    <name type="scientific">Syntrophus aciditrophicus (strain SB)</name>
    <dbReference type="NCBI Taxonomy" id="56780"/>
    <lineage>
        <taxon>Bacteria</taxon>
        <taxon>Pseudomonadati</taxon>
        <taxon>Thermodesulfobacteriota</taxon>
        <taxon>Syntrophia</taxon>
        <taxon>Syntrophales</taxon>
        <taxon>Syntrophaceae</taxon>
        <taxon>Syntrophus</taxon>
    </lineage>
</organism>
<dbReference type="RefSeq" id="WP_011417575.1">
    <property type="nucleotide sequence ID" value="NC_007759.1"/>
</dbReference>
<evidence type="ECO:0000313" key="2">
    <source>
        <dbReference type="EMBL" id="ABC77553.1"/>
    </source>
</evidence>
<accession>Q2LTZ4</accession>
<reference evidence="2 3" key="1">
    <citation type="journal article" date="2007" name="Proc. Natl. Acad. Sci. U.S.A.">
        <title>The genome of Syntrophus aciditrophicus: life at the thermodynamic limit of microbial growth.</title>
        <authorList>
            <person name="McInerney M.J."/>
            <person name="Rohlin L."/>
            <person name="Mouttaki H."/>
            <person name="Kim U."/>
            <person name="Krupp R.S."/>
            <person name="Rios-Hernandez L."/>
            <person name="Sieber J."/>
            <person name="Struchtemeyer C.G."/>
            <person name="Bhattacharyya A."/>
            <person name="Campbell J.W."/>
            <person name="Gunsalus R.P."/>
        </authorList>
    </citation>
    <scope>NUCLEOTIDE SEQUENCE [LARGE SCALE GENOMIC DNA]</scope>
    <source>
        <strain evidence="2 3">SB</strain>
    </source>
</reference>
<dbReference type="Pfam" id="PF05309">
    <property type="entry name" value="TraE"/>
    <property type="match status" value="1"/>
</dbReference>
<evidence type="ECO:0000256" key="1">
    <source>
        <dbReference type="SAM" id="Phobius"/>
    </source>
</evidence>
<name>Q2LTZ4_SYNAS</name>
<dbReference type="KEGG" id="sat:SYN_01861"/>
<dbReference type="Proteomes" id="UP000001933">
    <property type="component" value="Chromosome"/>
</dbReference>
<feature type="transmembrane region" description="Helical" evidence="1">
    <location>
        <begin position="20"/>
        <end position="39"/>
    </location>
</feature>
<keyword evidence="1" id="KW-0812">Transmembrane</keyword>
<evidence type="ECO:0000313" key="3">
    <source>
        <dbReference type="Proteomes" id="UP000001933"/>
    </source>
</evidence>
<sequence>MRLNLFLQKTSNIVAENRLLKFVVVVIGVAAIANAVMTYRALNYQRTIIVPPVLKSRIEITGDRVSEEYVKAFSRYIAALSFSYSPGTVKPQFDELLALYAPEAFPEGKRVLYELADRVITTRVTSVFFMGKLYVDGEKNQIEVSGQRRQYVDDRKVEDITKTYLIDYRISDGRFQVVRISEKEDANSQAARLP</sequence>
<dbReference type="InParanoid" id="Q2LTZ4"/>